<organism evidence="3 4">
    <name type="scientific">Coniosporium apollinis</name>
    <dbReference type="NCBI Taxonomy" id="61459"/>
    <lineage>
        <taxon>Eukaryota</taxon>
        <taxon>Fungi</taxon>
        <taxon>Dikarya</taxon>
        <taxon>Ascomycota</taxon>
        <taxon>Pezizomycotina</taxon>
        <taxon>Dothideomycetes</taxon>
        <taxon>Dothideomycetes incertae sedis</taxon>
        <taxon>Coniosporium</taxon>
    </lineage>
</organism>
<dbReference type="Pfam" id="PF26571">
    <property type="entry name" value="VldE"/>
    <property type="match status" value="1"/>
</dbReference>
<dbReference type="Proteomes" id="UP001172684">
    <property type="component" value="Unassembled WGS sequence"/>
</dbReference>
<evidence type="ECO:0000256" key="1">
    <source>
        <dbReference type="SAM" id="SignalP"/>
    </source>
</evidence>
<keyword evidence="1" id="KW-0732">Signal</keyword>
<evidence type="ECO:0000313" key="3">
    <source>
        <dbReference type="EMBL" id="KAJ9660367.1"/>
    </source>
</evidence>
<accession>A0ABQ9NNY4</accession>
<feature type="domain" description="ARB-07466-like C-terminal" evidence="2">
    <location>
        <begin position="126"/>
        <end position="238"/>
    </location>
</feature>
<sequence length="247" mass="25102">MHLFSILFGAALLGAPIVQASALAERAVVDGPCTGAGGAPGSCISTAKCSAGGGTSITGACPGTPADIRCCTKTSCGSGGNCRWTSQCTTGNTLSGLCPGPADFKCCVPKSGGGGGYPTPAFPAVGACKARAVDGAKKIVAGNPGKVREIYCTRACACPGTSDHCCGLANDLMCSSAGGVRTESGAPIAEWVMNNRASLGLKYVIWGQKIWNPSQDAVKPWSQWRGMEDRGSITANHWDHVHVSYNA</sequence>
<dbReference type="EMBL" id="JAPDRL010000066">
    <property type="protein sequence ID" value="KAJ9660367.1"/>
    <property type="molecule type" value="Genomic_DNA"/>
</dbReference>
<proteinExistence type="predicted"/>
<name>A0ABQ9NNY4_9PEZI</name>
<protein>
    <recommendedName>
        <fullName evidence="2">ARB-07466-like C-terminal domain-containing protein</fullName>
    </recommendedName>
</protein>
<evidence type="ECO:0000313" key="4">
    <source>
        <dbReference type="Proteomes" id="UP001172684"/>
    </source>
</evidence>
<feature type="signal peptide" evidence="1">
    <location>
        <begin position="1"/>
        <end position="20"/>
    </location>
</feature>
<reference evidence="3" key="1">
    <citation type="submission" date="2022-10" db="EMBL/GenBank/DDBJ databases">
        <title>Culturing micro-colonial fungi from biological soil crusts in the Mojave desert and describing Neophaeococcomyces mojavensis, and introducing the new genera and species Taxawa tesnikishii.</title>
        <authorList>
            <person name="Kurbessoian T."/>
            <person name="Stajich J.E."/>
        </authorList>
    </citation>
    <scope>NUCLEOTIDE SEQUENCE</scope>
    <source>
        <strain evidence="3">TK_1</strain>
    </source>
</reference>
<keyword evidence="4" id="KW-1185">Reference proteome</keyword>
<comment type="caution">
    <text evidence="3">The sequence shown here is derived from an EMBL/GenBank/DDBJ whole genome shotgun (WGS) entry which is preliminary data.</text>
</comment>
<dbReference type="InterPro" id="IPR058593">
    <property type="entry name" value="ARB_07466-like_C"/>
</dbReference>
<feature type="chain" id="PRO_5046693540" description="ARB-07466-like C-terminal domain-containing protein" evidence="1">
    <location>
        <begin position="21"/>
        <end position="247"/>
    </location>
</feature>
<evidence type="ECO:0000259" key="2">
    <source>
        <dbReference type="Pfam" id="PF26571"/>
    </source>
</evidence>
<gene>
    <name evidence="3" type="ORF">H2201_006948</name>
</gene>